<protein>
    <submittedName>
        <fullName evidence="2">Uncharacterized protein</fullName>
    </submittedName>
</protein>
<organism evidence="2 3">
    <name type="scientific">Saguinus oedipus</name>
    <name type="common">Cotton-top tamarin</name>
    <name type="synonym">Oedipomidas oedipus</name>
    <dbReference type="NCBI Taxonomy" id="9490"/>
    <lineage>
        <taxon>Eukaryota</taxon>
        <taxon>Metazoa</taxon>
        <taxon>Chordata</taxon>
        <taxon>Craniata</taxon>
        <taxon>Vertebrata</taxon>
        <taxon>Euteleostomi</taxon>
        <taxon>Mammalia</taxon>
        <taxon>Eutheria</taxon>
        <taxon>Euarchontoglires</taxon>
        <taxon>Primates</taxon>
        <taxon>Haplorrhini</taxon>
        <taxon>Platyrrhini</taxon>
        <taxon>Cebidae</taxon>
        <taxon>Callitrichinae</taxon>
        <taxon>Saguinus</taxon>
    </lineage>
</organism>
<name>A0ABQ9UP74_SAGOE</name>
<sequence>MVQKESQATLEERESELSSNSATTTGASLEPPAAPATGEDNPAGTGGAAVAGAAGGARRFLCGVVEGERGDGKRVFPHALKRRRIPPLATQKPDPTRLGRGAKSAPKEASGLEPGILLASESYHFVP</sequence>
<dbReference type="Proteomes" id="UP001266305">
    <property type="component" value="Unassembled WGS sequence"/>
</dbReference>
<feature type="region of interest" description="Disordered" evidence="1">
    <location>
        <begin position="75"/>
        <end position="113"/>
    </location>
</feature>
<gene>
    <name evidence="2" type="ORF">P7K49_024330</name>
</gene>
<keyword evidence="3" id="KW-1185">Reference proteome</keyword>
<evidence type="ECO:0000256" key="1">
    <source>
        <dbReference type="SAM" id="MobiDB-lite"/>
    </source>
</evidence>
<feature type="compositionally biased region" description="Basic residues" evidence="1">
    <location>
        <begin position="75"/>
        <end position="85"/>
    </location>
</feature>
<dbReference type="EMBL" id="JASSZA010000011">
    <property type="protein sequence ID" value="KAK2098879.1"/>
    <property type="molecule type" value="Genomic_DNA"/>
</dbReference>
<evidence type="ECO:0000313" key="3">
    <source>
        <dbReference type="Proteomes" id="UP001266305"/>
    </source>
</evidence>
<reference evidence="2 3" key="1">
    <citation type="submission" date="2023-05" db="EMBL/GenBank/DDBJ databases">
        <title>B98-5 Cell Line De Novo Hybrid Assembly: An Optical Mapping Approach.</title>
        <authorList>
            <person name="Kananen K."/>
            <person name="Auerbach J.A."/>
            <person name="Kautto E."/>
            <person name="Blachly J.S."/>
        </authorList>
    </citation>
    <scope>NUCLEOTIDE SEQUENCE [LARGE SCALE GENOMIC DNA]</scope>
    <source>
        <strain evidence="2">B95-8</strain>
        <tissue evidence="2">Cell line</tissue>
    </source>
</reference>
<evidence type="ECO:0000313" key="2">
    <source>
        <dbReference type="EMBL" id="KAK2098879.1"/>
    </source>
</evidence>
<feature type="region of interest" description="Disordered" evidence="1">
    <location>
        <begin position="1"/>
        <end position="50"/>
    </location>
</feature>
<comment type="caution">
    <text evidence="2">The sequence shown here is derived from an EMBL/GenBank/DDBJ whole genome shotgun (WGS) entry which is preliminary data.</text>
</comment>
<proteinExistence type="predicted"/>
<accession>A0ABQ9UP74</accession>